<keyword evidence="2" id="KW-1185">Reference proteome</keyword>
<name>A0A0U2W3K4_9BACL</name>
<dbReference type="AlphaFoldDB" id="A0A0U2W3K4"/>
<accession>A0A0U2W3K4</accession>
<dbReference type="KEGG" id="pnp:IJ22_07020"/>
<dbReference type="OrthoDB" id="2877291at2"/>
<gene>
    <name evidence="1" type="ORF">IJ22_07020</name>
</gene>
<dbReference type="PATRIC" id="fig|162209.4.peg.744"/>
<evidence type="ECO:0000313" key="1">
    <source>
        <dbReference type="EMBL" id="ALS21086.1"/>
    </source>
</evidence>
<reference evidence="2" key="1">
    <citation type="submission" date="2015-12" db="EMBL/GenBank/DDBJ databases">
        <title>Complete genome sequences of two moderately thermophilic Paenibacillus species.</title>
        <authorList>
            <person name="Butler R.III."/>
            <person name="Wang J."/>
            <person name="Stark B.C."/>
            <person name="Pombert J.-F."/>
        </authorList>
    </citation>
    <scope>NUCLEOTIDE SEQUENCE [LARGE SCALE GENOMIC DNA]</scope>
    <source>
        <strain evidence="2">32O-Y</strain>
    </source>
</reference>
<dbReference type="RefSeq" id="WP_054818007.1">
    <property type="nucleotide sequence ID" value="NZ_CP013652.1"/>
</dbReference>
<sequence>MRITNEFASVMVEIDSNGNSHRLKIQDCRTGRVIYLDALQLESLTRQSDQIFREFLQYPFGPEKEN</sequence>
<dbReference type="EMBL" id="CP013652">
    <property type="protein sequence ID" value="ALS21086.1"/>
    <property type="molecule type" value="Genomic_DNA"/>
</dbReference>
<organism evidence="1 2">
    <name type="scientific">Paenibacillus naphthalenovorans</name>
    <dbReference type="NCBI Taxonomy" id="162209"/>
    <lineage>
        <taxon>Bacteria</taxon>
        <taxon>Bacillati</taxon>
        <taxon>Bacillota</taxon>
        <taxon>Bacilli</taxon>
        <taxon>Bacillales</taxon>
        <taxon>Paenibacillaceae</taxon>
        <taxon>Paenibacillus</taxon>
    </lineage>
</organism>
<dbReference type="Proteomes" id="UP000061660">
    <property type="component" value="Chromosome"/>
</dbReference>
<protein>
    <submittedName>
        <fullName evidence="1">Uncharacterized protein</fullName>
    </submittedName>
</protein>
<dbReference type="STRING" id="162209.IJ22_07020"/>
<proteinExistence type="predicted"/>
<reference evidence="1 2" key="2">
    <citation type="journal article" date="2016" name="Genome Announc.">
        <title>Complete Genome Sequences of Two Interactive Moderate Thermophiles, Paenibacillus napthalenovorans 32O-Y and Paenibacillus sp. 32O-W.</title>
        <authorList>
            <person name="Butler R.R.III."/>
            <person name="Wang J."/>
            <person name="Stark B.C."/>
            <person name="Pombert J.F."/>
        </authorList>
    </citation>
    <scope>NUCLEOTIDE SEQUENCE [LARGE SCALE GENOMIC DNA]</scope>
    <source>
        <strain evidence="1 2">32O-Y</strain>
    </source>
</reference>
<evidence type="ECO:0000313" key="2">
    <source>
        <dbReference type="Proteomes" id="UP000061660"/>
    </source>
</evidence>